<evidence type="ECO:0000256" key="1">
    <source>
        <dbReference type="SAM" id="Phobius"/>
    </source>
</evidence>
<keyword evidence="3" id="KW-1185">Reference proteome</keyword>
<keyword evidence="1" id="KW-0812">Transmembrane</keyword>
<comment type="caution">
    <text evidence="2">The sequence shown here is derived from an EMBL/GenBank/DDBJ whole genome shotgun (WGS) entry which is preliminary data.</text>
</comment>
<name>A0ABU3U8S8_9FLAO</name>
<protein>
    <recommendedName>
        <fullName evidence="4">DUF4760 domain-containing protein</fullName>
    </recommendedName>
</protein>
<keyword evidence="1" id="KW-0472">Membrane</keyword>
<accession>A0ABU3U8S8</accession>
<sequence>MDFDQIIRISELIASIAVLISLIYLGIQVKHSSKVSSANSRHSISQFALDFSIHKAENADRLAKVMTSSNLTEGDIQFRWWNHMMVFLHAETYFHHYELGLMPKKHWKGYKRYVKNYLESPGVLDFWNDVGKAFSIDFSKWIDSLIVEGSLTSKNDFEKTNANTV</sequence>
<dbReference type="RefSeq" id="WP_316662916.1">
    <property type="nucleotide sequence ID" value="NZ_JAWHTF010000007.1"/>
</dbReference>
<dbReference type="EMBL" id="JAWHTF010000007">
    <property type="protein sequence ID" value="MDU8886817.1"/>
    <property type="molecule type" value="Genomic_DNA"/>
</dbReference>
<keyword evidence="1" id="KW-1133">Transmembrane helix</keyword>
<evidence type="ECO:0008006" key="4">
    <source>
        <dbReference type="Google" id="ProtNLM"/>
    </source>
</evidence>
<evidence type="ECO:0000313" key="3">
    <source>
        <dbReference type="Proteomes" id="UP001268651"/>
    </source>
</evidence>
<organism evidence="2 3">
    <name type="scientific">Gilvirhabdus luticola</name>
    <dbReference type="NCBI Taxonomy" id="3079858"/>
    <lineage>
        <taxon>Bacteria</taxon>
        <taxon>Pseudomonadati</taxon>
        <taxon>Bacteroidota</taxon>
        <taxon>Flavobacteriia</taxon>
        <taxon>Flavobacteriales</taxon>
        <taxon>Flavobacteriaceae</taxon>
        <taxon>Gilvirhabdus</taxon>
    </lineage>
</organism>
<dbReference type="Proteomes" id="UP001268651">
    <property type="component" value="Unassembled WGS sequence"/>
</dbReference>
<feature type="transmembrane region" description="Helical" evidence="1">
    <location>
        <begin position="6"/>
        <end position="27"/>
    </location>
</feature>
<evidence type="ECO:0000313" key="2">
    <source>
        <dbReference type="EMBL" id="MDU8886817.1"/>
    </source>
</evidence>
<gene>
    <name evidence="2" type="ORF">RXV94_11650</name>
</gene>
<proteinExistence type="predicted"/>
<reference evidence="2 3" key="1">
    <citation type="submission" date="2023-10" db="EMBL/GenBank/DDBJ databases">
        <title>Marimonas sp. nov. isolated from tidal mud flat.</title>
        <authorList>
            <person name="Jaincy N.J."/>
            <person name="Srinivasan S."/>
            <person name="Lee S.-S."/>
        </authorList>
    </citation>
    <scope>NUCLEOTIDE SEQUENCE [LARGE SCALE GENOMIC DNA]</scope>
    <source>
        <strain evidence="2 3">MJ-SS3</strain>
    </source>
</reference>